<dbReference type="Pfam" id="PF10926">
    <property type="entry name" value="DUF2800"/>
    <property type="match status" value="1"/>
</dbReference>
<accession>A0A645I9Y3</accession>
<reference evidence="2" key="1">
    <citation type="submission" date="2019-08" db="EMBL/GenBank/DDBJ databases">
        <authorList>
            <person name="Kucharzyk K."/>
            <person name="Murdoch R.W."/>
            <person name="Higgins S."/>
            <person name="Loffler F."/>
        </authorList>
    </citation>
    <scope>NUCLEOTIDE SEQUENCE</scope>
</reference>
<dbReference type="EMBL" id="VSSQ01110206">
    <property type="protein sequence ID" value="MPN48155.1"/>
    <property type="molecule type" value="Genomic_DNA"/>
</dbReference>
<evidence type="ECO:0000256" key="1">
    <source>
        <dbReference type="SAM" id="MobiDB-lite"/>
    </source>
</evidence>
<proteinExistence type="predicted"/>
<protein>
    <submittedName>
        <fullName evidence="2">Uncharacterized protein</fullName>
    </submittedName>
</protein>
<sequence>MLYKRVPITLTDCETMLGKKGFAEMLADYVVKPPGKPTIAPESDPRKNYNPAMTDFAGLESNK</sequence>
<organism evidence="2">
    <name type="scientific">bioreactor metagenome</name>
    <dbReference type="NCBI Taxonomy" id="1076179"/>
    <lineage>
        <taxon>unclassified sequences</taxon>
        <taxon>metagenomes</taxon>
        <taxon>ecological metagenomes</taxon>
    </lineage>
</organism>
<name>A0A645I9Y3_9ZZZZ</name>
<dbReference type="AlphaFoldDB" id="A0A645I9Y3"/>
<comment type="caution">
    <text evidence="2">The sequence shown here is derived from an EMBL/GenBank/DDBJ whole genome shotgun (WGS) entry which is preliminary data.</text>
</comment>
<evidence type="ECO:0000313" key="2">
    <source>
        <dbReference type="EMBL" id="MPN48155.1"/>
    </source>
</evidence>
<gene>
    <name evidence="2" type="ORF">SDC9_195760</name>
</gene>
<dbReference type="InterPro" id="IPR021229">
    <property type="entry name" value="DUF2800"/>
</dbReference>
<feature type="region of interest" description="Disordered" evidence="1">
    <location>
        <begin position="37"/>
        <end position="63"/>
    </location>
</feature>